<proteinExistence type="predicted"/>
<gene>
    <name evidence="1" type="ORF">GM418_22790</name>
</gene>
<dbReference type="InterPro" id="IPR046110">
    <property type="entry name" value="DUF6047"/>
</dbReference>
<reference evidence="1 2" key="1">
    <citation type="submission" date="2019-11" db="EMBL/GenBank/DDBJ databases">
        <authorList>
            <person name="Zheng R.K."/>
            <person name="Sun C.M."/>
        </authorList>
    </citation>
    <scope>NUCLEOTIDE SEQUENCE [LARGE SCALE GENOMIC DNA]</scope>
    <source>
        <strain evidence="1 2">WC007</strain>
    </source>
</reference>
<evidence type="ECO:0000313" key="1">
    <source>
        <dbReference type="EMBL" id="QGY46383.1"/>
    </source>
</evidence>
<evidence type="ECO:0000313" key="2">
    <source>
        <dbReference type="Proteomes" id="UP000428260"/>
    </source>
</evidence>
<protein>
    <submittedName>
        <fullName evidence="1">Uncharacterized protein</fullName>
    </submittedName>
</protein>
<dbReference type="EMBL" id="CP046401">
    <property type="protein sequence ID" value="QGY46383.1"/>
    <property type="molecule type" value="Genomic_DNA"/>
</dbReference>
<sequence length="234" mass="26738">MSLENPINGYGGYNAIEIDKGVLLFSRTSEGFKLFHDYMGLFMDNLYNPLCNNTYFNLHYIESGAPELREKCDIALKYPKKHLPLKIPVKDECFTDTNVLSDSLTVKKNGWEPTPEQIQKITDYVVGVHIPVRGDTFNISTLQEIAGGESYNSLLLDGSMADFKYEKVFVELAGKMEKCSDSIKKQTLVQVMKDMASEILKRDYPNIRKESQPSFNNERHIARIPLQKKKGRQL</sequence>
<dbReference type="Proteomes" id="UP000428260">
    <property type="component" value="Chromosome"/>
</dbReference>
<organism evidence="1 2">
    <name type="scientific">Maribellus comscasis</name>
    <dbReference type="NCBI Taxonomy" id="2681766"/>
    <lineage>
        <taxon>Bacteria</taxon>
        <taxon>Pseudomonadati</taxon>
        <taxon>Bacteroidota</taxon>
        <taxon>Bacteroidia</taxon>
        <taxon>Marinilabiliales</taxon>
        <taxon>Prolixibacteraceae</taxon>
        <taxon>Maribellus</taxon>
    </lineage>
</organism>
<keyword evidence="2" id="KW-1185">Reference proteome</keyword>
<dbReference type="RefSeq" id="WP_158869518.1">
    <property type="nucleotide sequence ID" value="NZ_CP046401.1"/>
</dbReference>
<accession>A0A6I6K4A2</accession>
<name>A0A6I6K4A2_9BACT</name>
<dbReference type="Pfam" id="PF19513">
    <property type="entry name" value="DUF6047"/>
    <property type="match status" value="1"/>
</dbReference>
<dbReference type="AlphaFoldDB" id="A0A6I6K4A2"/>
<dbReference type="KEGG" id="mcos:GM418_22790"/>